<accession>A0ABR1NLA1</accession>
<gene>
    <name evidence="2" type="ORF">SLS63_014087</name>
</gene>
<keyword evidence="3" id="KW-1185">Reference proteome</keyword>
<name>A0ABR1NLA1_DIAER</name>
<organism evidence="2 3">
    <name type="scientific">Diaporthe eres</name>
    <name type="common">Phomopsis oblonga</name>
    <dbReference type="NCBI Taxonomy" id="83184"/>
    <lineage>
        <taxon>Eukaryota</taxon>
        <taxon>Fungi</taxon>
        <taxon>Dikarya</taxon>
        <taxon>Ascomycota</taxon>
        <taxon>Pezizomycotina</taxon>
        <taxon>Sordariomycetes</taxon>
        <taxon>Sordariomycetidae</taxon>
        <taxon>Diaporthales</taxon>
        <taxon>Diaporthaceae</taxon>
        <taxon>Diaporthe</taxon>
        <taxon>Diaporthe eres species complex</taxon>
    </lineage>
</organism>
<dbReference type="InterPro" id="IPR018392">
    <property type="entry name" value="LysM"/>
</dbReference>
<feature type="region of interest" description="Disordered" evidence="1">
    <location>
        <begin position="1"/>
        <end position="61"/>
    </location>
</feature>
<feature type="compositionally biased region" description="Gly residues" evidence="1">
    <location>
        <begin position="31"/>
        <end position="43"/>
    </location>
</feature>
<evidence type="ECO:0000313" key="2">
    <source>
        <dbReference type="EMBL" id="KAK7705766.1"/>
    </source>
</evidence>
<feature type="compositionally biased region" description="Polar residues" evidence="1">
    <location>
        <begin position="8"/>
        <end position="17"/>
    </location>
</feature>
<evidence type="ECO:0008006" key="4">
    <source>
        <dbReference type="Google" id="ProtNLM"/>
    </source>
</evidence>
<evidence type="ECO:0000313" key="3">
    <source>
        <dbReference type="Proteomes" id="UP001430848"/>
    </source>
</evidence>
<sequence>MCAANPGVNPQTLQVGQVLNLPSGGSAPPSSGGGSSVGGGFVEYGGPTSNFPDPANWASWE</sequence>
<dbReference type="CDD" id="cd00118">
    <property type="entry name" value="LysM"/>
    <property type="match status" value="1"/>
</dbReference>
<dbReference type="Proteomes" id="UP001430848">
    <property type="component" value="Unassembled WGS sequence"/>
</dbReference>
<proteinExistence type="predicted"/>
<dbReference type="EMBL" id="JAKNSF020000232">
    <property type="protein sequence ID" value="KAK7705766.1"/>
    <property type="molecule type" value="Genomic_DNA"/>
</dbReference>
<protein>
    <recommendedName>
        <fullName evidence="4">LysM domain-containing protein</fullName>
    </recommendedName>
</protein>
<evidence type="ECO:0000256" key="1">
    <source>
        <dbReference type="SAM" id="MobiDB-lite"/>
    </source>
</evidence>
<comment type="caution">
    <text evidence="2">The sequence shown here is derived from an EMBL/GenBank/DDBJ whole genome shotgun (WGS) entry which is preliminary data.</text>
</comment>
<reference evidence="2 3" key="1">
    <citation type="submission" date="2024-02" db="EMBL/GenBank/DDBJ databases">
        <title>De novo assembly and annotation of 12 fungi associated with fruit tree decline syndrome in Ontario, Canada.</title>
        <authorList>
            <person name="Sulman M."/>
            <person name="Ellouze W."/>
            <person name="Ilyukhin E."/>
        </authorList>
    </citation>
    <scope>NUCLEOTIDE SEQUENCE [LARGE SCALE GENOMIC DNA]</scope>
    <source>
        <strain evidence="2 3">M169</strain>
    </source>
</reference>